<keyword evidence="4" id="KW-0328">Glycosyltransferase</keyword>
<feature type="transmembrane region" description="Helical" evidence="9">
    <location>
        <begin position="329"/>
        <end position="347"/>
    </location>
</feature>
<evidence type="ECO:0000256" key="8">
    <source>
        <dbReference type="ARBA" id="ARBA00023136"/>
    </source>
</evidence>
<gene>
    <name evidence="10" type="ORF">SAMN05443244_3032</name>
</gene>
<accession>A0A1H4R1Y0</accession>
<dbReference type="GO" id="GO:0006679">
    <property type="term" value="P:glucosylceramide biosynthetic process"/>
    <property type="evidence" value="ECO:0007669"/>
    <property type="project" value="TreeGrafter"/>
</dbReference>
<evidence type="ECO:0000256" key="7">
    <source>
        <dbReference type="ARBA" id="ARBA00022989"/>
    </source>
</evidence>
<dbReference type="PANTHER" id="PTHR12726">
    <property type="entry name" value="CERAMIDE GLUCOSYLTRANSFERASE"/>
    <property type="match status" value="1"/>
</dbReference>
<dbReference type="InterPro" id="IPR025993">
    <property type="entry name" value="Ceramide_glucosylTrfase"/>
</dbReference>
<dbReference type="SUPFAM" id="SSF53448">
    <property type="entry name" value="Nucleotide-diphospho-sugar transferases"/>
    <property type="match status" value="1"/>
</dbReference>
<keyword evidence="8 9" id="KW-0472">Membrane</keyword>
<evidence type="ECO:0000256" key="1">
    <source>
        <dbReference type="ARBA" id="ARBA00004141"/>
    </source>
</evidence>
<evidence type="ECO:0000256" key="9">
    <source>
        <dbReference type="SAM" id="Phobius"/>
    </source>
</evidence>
<comment type="pathway">
    <text evidence="3">Sphingolipid metabolism.</text>
</comment>
<evidence type="ECO:0000313" key="10">
    <source>
        <dbReference type="EMBL" id="SEC25940.1"/>
    </source>
</evidence>
<evidence type="ECO:0000256" key="6">
    <source>
        <dbReference type="ARBA" id="ARBA00022692"/>
    </source>
</evidence>
<dbReference type="Pfam" id="PF13506">
    <property type="entry name" value="Glyco_transf_21"/>
    <property type="match status" value="1"/>
</dbReference>
<keyword evidence="7 9" id="KW-1133">Transmembrane helix</keyword>
<dbReference type="EMBL" id="FNSD01000001">
    <property type="protein sequence ID" value="SEC25940.1"/>
    <property type="molecule type" value="Genomic_DNA"/>
</dbReference>
<organism evidence="10 11">
    <name type="scientific">Terriglobus roseus</name>
    <dbReference type="NCBI Taxonomy" id="392734"/>
    <lineage>
        <taxon>Bacteria</taxon>
        <taxon>Pseudomonadati</taxon>
        <taxon>Acidobacteriota</taxon>
        <taxon>Terriglobia</taxon>
        <taxon>Terriglobales</taxon>
        <taxon>Acidobacteriaceae</taxon>
        <taxon>Terriglobus</taxon>
    </lineage>
</organism>
<evidence type="ECO:0000256" key="3">
    <source>
        <dbReference type="ARBA" id="ARBA00004991"/>
    </source>
</evidence>
<keyword evidence="6 9" id="KW-0812">Transmembrane</keyword>
<evidence type="ECO:0000313" key="11">
    <source>
        <dbReference type="Proteomes" id="UP000182409"/>
    </source>
</evidence>
<reference evidence="10 11" key="1">
    <citation type="submission" date="2016-10" db="EMBL/GenBank/DDBJ databases">
        <authorList>
            <person name="de Groot N.N."/>
        </authorList>
    </citation>
    <scope>NUCLEOTIDE SEQUENCE [LARGE SCALE GENOMIC DNA]</scope>
    <source>
        <strain evidence="10 11">AB35.6</strain>
    </source>
</reference>
<dbReference type="Gene3D" id="3.90.550.10">
    <property type="entry name" value="Spore Coat Polysaccharide Biosynthesis Protein SpsA, Chain A"/>
    <property type="match status" value="1"/>
</dbReference>
<dbReference type="GO" id="GO:0008120">
    <property type="term" value="F:ceramide glucosyltransferase activity"/>
    <property type="evidence" value="ECO:0007669"/>
    <property type="project" value="TreeGrafter"/>
</dbReference>
<comment type="pathway">
    <text evidence="2">Lipid metabolism; sphingolipid metabolism.</text>
</comment>
<evidence type="ECO:0000256" key="5">
    <source>
        <dbReference type="ARBA" id="ARBA00022679"/>
    </source>
</evidence>
<comment type="subcellular location">
    <subcellularLocation>
        <location evidence="1">Membrane</location>
        <topology evidence="1">Multi-pass membrane protein</topology>
    </subcellularLocation>
</comment>
<evidence type="ECO:0000256" key="4">
    <source>
        <dbReference type="ARBA" id="ARBA00022676"/>
    </source>
</evidence>
<keyword evidence="5 10" id="KW-0808">Transferase</keyword>
<dbReference type="InterPro" id="IPR029044">
    <property type="entry name" value="Nucleotide-diphossugar_trans"/>
</dbReference>
<feature type="transmembrane region" description="Helical" evidence="9">
    <location>
        <begin position="17"/>
        <end position="41"/>
    </location>
</feature>
<sequence length="410" mass="44711">MCHLMLAAATPMHLGDVLFWTAVLGTVTSLVFCGLALAAALRFHRRRVVSLRTPATFTPPISLLKPLHGTQPGLETSIESFFQQDYPAPYEILFCARHLQDEGIQLAHSIAQRYPNQPVRYFACGEPLYPNPKMFSLGVMSEGAAYPHLVTSDADARVSPDYLLQCVQALAPGHTVKGRQVELASCLYIGHVDKGGLFTRLDAVGKTVEMGSGVLVADMLSGTDFALGVTMVLQKRTFADGGGYADLGNHWAEDFVLGNRLAHAGRGVEMSTHVIKLIVADQGVVRSFRDQLRWMQSTRRSRPAGHLGTGLTFAMPFGLLGFAVEAARAHWGAAFAFLAIAIVNRMLQAFTMLRVLGAEDVAFQTLIYPLRDLLGFIVWCSSYLPADTSYHGTRFRIMPDGTLKADGAQP</sequence>
<proteinExistence type="predicted"/>
<dbReference type="AlphaFoldDB" id="A0A1H4R1Y0"/>
<feature type="transmembrane region" description="Helical" evidence="9">
    <location>
        <begin position="304"/>
        <end position="323"/>
    </location>
</feature>
<name>A0A1H4R1Y0_9BACT</name>
<evidence type="ECO:0000256" key="2">
    <source>
        <dbReference type="ARBA" id="ARBA00004760"/>
    </source>
</evidence>
<dbReference type="PANTHER" id="PTHR12726:SF0">
    <property type="entry name" value="CERAMIDE GLUCOSYLTRANSFERASE"/>
    <property type="match status" value="1"/>
</dbReference>
<protein>
    <submittedName>
        <fullName evidence="10">Ceramide glucosyltransferase</fullName>
    </submittedName>
</protein>
<dbReference type="Proteomes" id="UP000182409">
    <property type="component" value="Unassembled WGS sequence"/>
</dbReference>
<dbReference type="GO" id="GO:0016020">
    <property type="term" value="C:membrane"/>
    <property type="evidence" value="ECO:0007669"/>
    <property type="project" value="UniProtKB-SubCell"/>
</dbReference>